<dbReference type="PANTHER" id="PTHR36513">
    <property type="entry name" value="ABC TRANSMEMBRANE TYPE-1 DOMAIN-CONTAINING PROTEIN"/>
    <property type="match status" value="1"/>
</dbReference>
<organism evidence="1 2">
    <name type="scientific">Thiorhodovibrio frisius</name>
    <dbReference type="NCBI Taxonomy" id="631362"/>
    <lineage>
        <taxon>Bacteria</taxon>
        <taxon>Pseudomonadati</taxon>
        <taxon>Pseudomonadota</taxon>
        <taxon>Gammaproteobacteria</taxon>
        <taxon>Chromatiales</taxon>
        <taxon>Chromatiaceae</taxon>
        <taxon>Thiorhodovibrio</taxon>
    </lineage>
</organism>
<gene>
    <name evidence="1" type="ORF">Thi970DRAFT_00377</name>
</gene>
<reference evidence="2" key="1">
    <citation type="submission" date="2011-06" db="EMBL/GenBank/DDBJ databases">
        <authorList>
            <consortium name="US DOE Joint Genome Institute (JGI-PGF)"/>
            <person name="Lucas S."/>
            <person name="Han J."/>
            <person name="Lapidus A."/>
            <person name="Cheng J.-F."/>
            <person name="Goodwin L."/>
            <person name="Pitluck S."/>
            <person name="Peters L."/>
            <person name="Land M.L."/>
            <person name="Hauser L."/>
            <person name="Vogl K."/>
            <person name="Liu Z."/>
            <person name="Overmann J."/>
            <person name="Frigaard N.-U."/>
            <person name="Bryant D.A."/>
            <person name="Woyke T.J."/>
        </authorList>
    </citation>
    <scope>NUCLEOTIDE SEQUENCE [LARGE SCALE GENOMIC DNA]</scope>
    <source>
        <strain evidence="2">970</strain>
    </source>
</reference>
<dbReference type="PANTHER" id="PTHR36513:SF1">
    <property type="entry name" value="TRANSMEMBRANE PROTEIN"/>
    <property type="match status" value="1"/>
</dbReference>
<reference evidence="1 2" key="2">
    <citation type="submission" date="2011-11" db="EMBL/GenBank/DDBJ databases">
        <authorList>
            <consortium name="US DOE Joint Genome Institute"/>
            <person name="Lucas S."/>
            <person name="Han J."/>
            <person name="Lapidus A."/>
            <person name="Cheng J.-F."/>
            <person name="Goodwin L."/>
            <person name="Pitluck S."/>
            <person name="Peters L."/>
            <person name="Ovchinnikova G."/>
            <person name="Zhang X."/>
            <person name="Detter J.C."/>
            <person name="Han C."/>
            <person name="Tapia R."/>
            <person name="Land M."/>
            <person name="Hauser L."/>
            <person name="Kyrpides N."/>
            <person name="Ivanova N."/>
            <person name="Pagani I."/>
            <person name="Vogl K."/>
            <person name="Liu Z."/>
            <person name="Overmann J."/>
            <person name="Frigaard N.-U."/>
            <person name="Bryant D."/>
            <person name="Woyke T."/>
        </authorList>
    </citation>
    <scope>NUCLEOTIDE SEQUENCE [LARGE SCALE GENOMIC DNA]</scope>
    <source>
        <strain evidence="1 2">970</strain>
    </source>
</reference>
<dbReference type="OrthoDB" id="9797755at2"/>
<dbReference type="AlphaFoldDB" id="H8YW71"/>
<dbReference type="Gene3D" id="3.40.50.1820">
    <property type="entry name" value="alpha/beta hydrolase"/>
    <property type="match status" value="1"/>
</dbReference>
<proteinExistence type="predicted"/>
<dbReference type="Proteomes" id="UP000002964">
    <property type="component" value="Unassembled WGS sequence"/>
</dbReference>
<dbReference type="eggNOG" id="COG4782">
    <property type="taxonomic scope" value="Bacteria"/>
</dbReference>
<dbReference type="HOGENOM" id="CLU_547329_0_0_6"/>
<protein>
    <recommendedName>
        <fullName evidence="3">Esterase/lipase superfamily enzyme</fullName>
    </recommendedName>
</protein>
<evidence type="ECO:0000313" key="1">
    <source>
        <dbReference type="EMBL" id="EIC23862.1"/>
    </source>
</evidence>
<sequence>MNSLITAFFDVFLRARSGGTNDDACIEAQVRGPISKQLAKTVVTALAVLLVGGCATSARQLMPTPTLYQFPGGQPVFDRIAQSRQTPDLDLLFITDRAPPTPEELEAHAKGAGPLLYGQERARHIAFGSAQVRITPALDWNTLREQSQLAERTREVNLELSQVRQLGVFPEEPYRIYREDDGRVVRDRAELARHFEAKAELEQEVERRLGQAPKKEVLLYVHGFNETFATAAFTAAELCHFLGREQVCAFFTWPASSTGNFLTSYTATTESADYAVAHLKKTIRILANTPGVERLQLLAHSRGTALTLRAVQELALEAIAAGKEPRDQYKIDNLVLLSPDIDVDIAGQQITSFLSDPELTTVWPEGRLPRVLQGRLTIYASPEDRALLVSRILFRSRNRVGQLRPEDIPDKAQRYFEAVGRIDLITYDGKRTDLFGHSYFTTNPQVSSDLIQLIRYGKQLGEPGRELIKTSRVTWEFPVDGDPGH</sequence>
<dbReference type="SUPFAM" id="SSF53474">
    <property type="entry name" value="alpha/beta-Hydrolases"/>
    <property type="match status" value="1"/>
</dbReference>
<dbReference type="STRING" id="631362.Thi970DRAFT_00377"/>
<dbReference type="Pfam" id="PF05990">
    <property type="entry name" value="DUF900"/>
    <property type="match status" value="1"/>
</dbReference>
<dbReference type="RefSeq" id="WP_009146836.1">
    <property type="nucleotide sequence ID" value="NZ_CP121471.1"/>
</dbReference>
<name>H8YW71_9GAMM</name>
<keyword evidence="2" id="KW-1185">Reference proteome</keyword>
<accession>H8YW71</accession>
<evidence type="ECO:0008006" key="3">
    <source>
        <dbReference type="Google" id="ProtNLM"/>
    </source>
</evidence>
<dbReference type="EMBL" id="JH603164">
    <property type="protein sequence ID" value="EIC23862.1"/>
    <property type="molecule type" value="Genomic_DNA"/>
</dbReference>
<dbReference type="InterPro" id="IPR010297">
    <property type="entry name" value="DUF900_hydrolase"/>
</dbReference>
<evidence type="ECO:0000313" key="2">
    <source>
        <dbReference type="Proteomes" id="UP000002964"/>
    </source>
</evidence>
<dbReference type="InterPro" id="IPR029058">
    <property type="entry name" value="AB_hydrolase_fold"/>
</dbReference>